<dbReference type="EMBL" id="HG670306">
    <property type="protein sequence ID" value="CDM86252.1"/>
    <property type="molecule type" value="Genomic_DNA"/>
</dbReference>
<gene>
    <name evidence="1" type="ORF">TRAES_3BF118100060CFD_c1</name>
</gene>
<reference evidence="1" key="1">
    <citation type="journal article" date="2014" name="Science">
        <title>Structural and functional partitioning of bread wheat chromosome 3B.</title>
        <authorList>
            <person name="Choulet F."/>
            <person name="Alberti A."/>
            <person name="Theil S."/>
            <person name="Glover N."/>
            <person name="Barbe V."/>
            <person name="Daron J."/>
            <person name="Pingault L."/>
            <person name="Sourdille P."/>
            <person name="Couloux A."/>
            <person name="Paux E."/>
            <person name="Leroy P."/>
            <person name="Mangenot S."/>
            <person name="Guilhot N."/>
            <person name="Le Gouis J."/>
            <person name="Balfourier F."/>
            <person name="Alaux M."/>
            <person name="Jamilloux V."/>
            <person name="Poulain J."/>
            <person name="Durand C."/>
            <person name="Bellec A."/>
            <person name="Gaspin C."/>
            <person name="Safar J."/>
            <person name="Dolezel J."/>
            <person name="Rogers J."/>
            <person name="Vandepoele K."/>
            <person name="Aury J.M."/>
            <person name="Mayer K."/>
            <person name="Berges H."/>
            <person name="Quesneville H."/>
            <person name="Wincker P."/>
            <person name="Feuillet C."/>
        </authorList>
    </citation>
    <scope>NUCLEOTIDE SEQUENCE</scope>
</reference>
<evidence type="ECO:0000313" key="1">
    <source>
        <dbReference type="EMBL" id="CDM86252.1"/>
    </source>
</evidence>
<sequence>MQEDGDDQISKLPDEVLVIIVGRLDDIADSARTGVRSTRWRRIPAMLPSIVMSVDSFKPKHHRRRELGHGQEPKSILGGNKARSLYAIDVLRLEFYLADDSVSIGRAVADAMATGKVGLAEFTILTKKEIWQCSKWDLLAHGRQLRLLILSTCKRLEYLRLYNCDAGHMSLLQVEHPRLGELEIVDRDFERVELKWLPELALLIVSRWISPHDPMSFGHVPLLRSVSMANTCLTEHKVVSLSELLGEAAINELRLDFQSENVSEGDRCDACMYYREGPPSPPPLLAAATGGGAFSFPCSVPGGAGRRSRAAAWRGHGAWRRGGSSWRRRRGLLAAVRRGCGRWGAARGSSSRSGWFGSGARARGSAFGGGWAGPWREWRRGLGLLSLAPLVVAPLRSSGQVRPTLVGDHLCEMFTDPERNNYYFSEEKKDEGLELDAQYASGFKHYKLAVLRIYGFQSEEKFISYIWSVMEVAVGLENVYLYDKESVGDATS</sequence>
<name>A0A077S4C0_WHEAT</name>
<organism evidence="1">
    <name type="scientific">Triticum aestivum</name>
    <name type="common">Wheat</name>
    <dbReference type="NCBI Taxonomy" id="4565"/>
    <lineage>
        <taxon>Eukaryota</taxon>
        <taxon>Viridiplantae</taxon>
        <taxon>Streptophyta</taxon>
        <taxon>Embryophyta</taxon>
        <taxon>Tracheophyta</taxon>
        <taxon>Spermatophyta</taxon>
        <taxon>Magnoliopsida</taxon>
        <taxon>Liliopsida</taxon>
        <taxon>Poales</taxon>
        <taxon>Poaceae</taxon>
        <taxon>BOP clade</taxon>
        <taxon>Pooideae</taxon>
        <taxon>Triticodae</taxon>
        <taxon>Triticeae</taxon>
        <taxon>Triticinae</taxon>
        <taxon>Triticum</taxon>
    </lineage>
</organism>
<dbReference type="InterPro" id="IPR044997">
    <property type="entry name" value="F-box_plant"/>
</dbReference>
<protein>
    <recommendedName>
        <fullName evidence="2">F-box domain-containing protein</fullName>
    </recommendedName>
</protein>
<dbReference type="AlphaFoldDB" id="A0A077S4C0"/>
<dbReference type="PANTHER" id="PTHR32153">
    <property type="entry name" value="OJ000223_09.16 PROTEIN"/>
    <property type="match status" value="1"/>
</dbReference>
<dbReference type="SUPFAM" id="SSF52047">
    <property type="entry name" value="RNI-like"/>
    <property type="match status" value="1"/>
</dbReference>
<dbReference type="HOGENOM" id="CLU_024168_2_1_1"/>
<accession>A0A077S4C0</accession>
<proteinExistence type="predicted"/>
<evidence type="ECO:0008006" key="2">
    <source>
        <dbReference type="Google" id="ProtNLM"/>
    </source>
</evidence>